<dbReference type="InterPro" id="IPR044819">
    <property type="entry name" value="OBL-like"/>
</dbReference>
<organism evidence="3 4">
    <name type="scientific">Theobroma cacao</name>
    <name type="common">Cacao</name>
    <name type="synonym">Cocoa</name>
    <dbReference type="NCBI Taxonomy" id="3641"/>
    <lineage>
        <taxon>Eukaryota</taxon>
        <taxon>Viridiplantae</taxon>
        <taxon>Streptophyta</taxon>
        <taxon>Embryophyta</taxon>
        <taxon>Tracheophyta</taxon>
        <taxon>Spermatophyta</taxon>
        <taxon>Magnoliopsida</taxon>
        <taxon>eudicotyledons</taxon>
        <taxon>Gunneridae</taxon>
        <taxon>Pentapetalae</taxon>
        <taxon>rosids</taxon>
        <taxon>malvids</taxon>
        <taxon>Malvales</taxon>
        <taxon>Malvaceae</taxon>
        <taxon>Byttnerioideae</taxon>
        <taxon>Theobroma</taxon>
    </lineage>
</organism>
<evidence type="ECO:0000256" key="1">
    <source>
        <dbReference type="ARBA" id="ARBA00022801"/>
    </source>
</evidence>
<dbReference type="GO" id="GO:0004806">
    <property type="term" value="F:triacylglycerol lipase activity"/>
    <property type="evidence" value="ECO:0007669"/>
    <property type="project" value="InterPro"/>
</dbReference>
<dbReference type="InParanoid" id="A0A061DN78"/>
<proteinExistence type="predicted"/>
<evidence type="ECO:0000259" key="2">
    <source>
        <dbReference type="Pfam" id="PF01764"/>
    </source>
</evidence>
<dbReference type="PANTHER" id="PTHR46086">
    <property type="entry name" value="ALPHA/BETA-HYDROLASES SUPERFAMILY PROTEIN"/>
    <property type="match status" value="1"/>
</dbReference>
<dbReference type="InterPro" id="IPR029058">
    <property type="entry name" value="AB_hydrolase_fold"/>
</dbReference>
<gene>
    <name evidence="3" type="ORF">TCM_000631</name>
</gene>
<protein>
    <submittedName>
        <fullName evidence="3">Alpha/beta-Hydrolases superfamily protein, putative isoform 1</fullName>
    </submittedName>
</protein>
<dbReference type="SUPFAM" id="SSF53474">
    <property type="entry name" value="alpha/beta-Hydrolases"/>
    <property type="match status" value="1"/>
</dbReference>
<dbReference type="Proteomes" id="UP000026915">
    <property type="component" value="Chromosome 1"/>
</dbReference>
<keyword evidence="1" id="KW-0378">Hydrolase</keyword>
<dbReference type="ESTHER" id="thecc-a0a061dn78">
    <property type="family name" value="Triacylglycerol-lipase-OBL1-like"/>
</dbReference>
<feature type="domain" description="Fungal lipase-type" evidence="2">
    <location>
        <begin position="249"/>
        <end position="410"/>
    </location>
</feature>
<keyword evidence="4" id="KW-1185">Reference proteome</keyword>
<dbReference type="CDD" id="cd00519">
    <property type="entry name" value="Lipase_3"/>
    <property type="match status" value="1"/>
</dbReference>
<dbReference type="eggNOG" id="KOG4569">
    <property type="taxonomic scope" value="Eukaryota"/>
</dbReference>
<dbReference type="InterPro" id="IPR002921">
    <property type="entry name" value="Fungal_lipase-type"/>
</dbReference>
<accession>A0A061DN78</accession>
<sequence>MMSINMVSRLGRGHHKSNHKPEKFFCRVDMEAKACNKGFCSNYLLLNPKQATFIDIFRLLFSSDLKNRKFIDSSHETQENIWYRLLIFVSILVQYLLQLVSKPLAWIGSSIETLINLLSSNDGFFGLIMNIIRGILNLHRLNENVVHSTGKVVIPDRNSATFTSFIGNGDLRMELDIKIKHGDSKYYPALAMMASKAAYNNRGYTETIVEDHWEMEHLGFFDYWNDYMEKATTQAFLFRDRSGDHDTIVVTFRGTEPFNADDWCSDFDISWYEIPDVGKIHSGFMKALGLQKNLGWPKKVVPETNSKQALAYYHLRETLRDLLNKNDGAKFIVTGHSLGGALAILFPAVLFFHDEKLLLERLEGVYTFGQPRVGDEMFGNFMEKNLKRHGIQYFRFVYCNDIVPRVPFDNKNLLFKHFGSCVYYNRRYEGEVVEEEPNKNYFSIWSVFPMTLNAVQELIRSFTIVKKEGPDYREGWLTIFFRIIGLVVPGVPAHLPQDYVNSTRLGSPDAFLPQRRKNQ</sequence>
<dbReference type="FunCoup" id="A0A061DN78">
    <property type="interactions" value="8"/>
</dbReference>
<name>A0A061DN78_THECC</name>
<dbReference type="Gramene" id="EOX91433">
    <property type="protein sequence ID" value="EOX91433"/>
    <property type="gene ID" value="TCM_000631"/>
</dbReference>
<reference evidence="3 4" key="1">
    <citation type="journal article" date="2013" name="Genome Biol.">
        <title>The genome sequence of the most widely cultivated cacao type and its use to identify candidate genes regulating pod color.</title>
        <authorList>
            <person name="Motamayor J.C."/>
            <person name="Mockaitis K."/>
            <person name="Schmutz J."/>
            <person name="Haiminen N."/>
            <person name="Iii D.L."/>
            <person name="Cornejo O."/>
            <person name="Findley S.D."/>
            <person name="Zheng P."/>
            <person name="Utro F."/>
            <person name="Royaert S."/>
            <person name="Saski C."/>
            <person name="Jenkins J."/>
            <person name="Podicheti R."/>
            <person name="Zhao M."/>
            <person name="Scheffler B.E."/>
            <person name="Stack J.C."/>
            <person name="Feltus F.A."/>
            <person name="Mustiga G.M."/>
            <person name="Amores F."/>
            <person name="Phillips W."/>
            <person name="Marelli J.P."/>
            <person name="May G.D."/>
            <person name="Shapiro H."/>
            <person name="Ma J."/>
            <person name="Bustamante C.D."/>
            <person name="Schnell R.J."/>
            <person name="Main D."/>
            <person name="Gilbert D."/>
            <person name="Parida L."/>
            <person name="Kuhn D.N."/>
        </authorList>
    </citation>
    <scope>NUCLEOTIDE SEQUENCE [LARGE SCALE GENOMIC DNA]</scope>
    <source>
        <strain evidence="4">cv. Matina 1-6</strain>
    </source>
</reference>
<dbReference type="Pfam" id="PF01764">
    <property type="entry name" value="Lipase_3"/>
    <property type="match status" value="1"/>
</dbReference>
<evidence type="ECO:0000313" key="3">
    <source>
        <dbReference type="EMBL" id="EOX91433.1"/>
    </source>
</evidence>
<dbReference type="GO" id="GO:0006629">
    <property type="term" value="P:lipid metabolic process"/>
    <property type="evidence" value="ECO:0007669"/>
    <property type="project" value="InterPro"/>
</dbReference>
<evidence type="ECO:0000313" key="4">
    <source>
        <dbReference type="Proteomes" id="UP000026915"/>
    </source>
</evidence>
<dbReference type="OMA" id="YWNDYME"/>
<dbReference type="AlphaFoldDB" id="A0A061DN78"/>
<dbReference type="EMBL" id="CM001879">
    <property type="protein sequence ID" value="EOX91433.1"/>
    <property type="molecule type" value="Genomic_DNA"/>
</dbReference>
<dbReference type="PANTHER" id="PTHR46086:SF29">
    <property type="entry name" value="SUPERFAMILY PROTEIN, PUTATIVE ISOFORM 1-RELATED"/>
    <property type="match status" value="1"/>
</dbReference>
<dbReference type="Gene3D" id="3.40.50.1820">
    <property type="entry name" value="alpha/beta hydrolase"/>
    <property type="match status" value="1"/>
</dbReference>